<organism evidence="2 3">
    <name type="scientific">Pontibacter toksunensis</name>
    <dbReference type="NCBI Taxonomy" id="1332631"/>
    <lineage>
        <taxon>Bacteria</taxon>
        <taxon>Pseudomonadati</taxon>
        <taxon>Bacteroidota</taxon>
        <taxon>Cytophagia</taxon>
        <taxon>Cytophagales</taxon>
        <taxon>Hymenobacteraceae</taxon>
        <taxon>Pontibacter</taxon>
    </lineage>
</organism>
<comment type="caution">
    <text evidence="2">The sequence shown here is derived from an EMBL/GenBank/DDBJ whole genome shotgun (WGS) entry which is preliminary data.</text>
</comment>
<evidence type="ECO:0000259" key="1">
    <source>
        <dbReference type="PROSITE" id="PS50222"/>
    </source>
</evidence>
<dbReference type="PROSITE" id="PS50222">
    <property type="entry name" value="EF_HAND_2"/>
    <property type="match status" value="1"/>
</dbReference>
<dbReference type="InterPro" id="IPR002048">
    <property type="entry name" value="EF_hand_dom"/>
</dbReference>
<dbReference type="Proteomes" id="UP001597641">
    <property type="component" value="Unassembled WGS sequence"/>
</dbReference>
<keyword evidence="3" id="KW-1185">Reference proteome</keyword>
<proteinExistence type="predicted"/>
<feature type="domain" description="EF-hand" evidence="1">
    <location>
        <begin position="153"/>
        <end position="180"/>
    </location>
</feature>
<dbReference type="InterPro" id="IPR018247">
    <property type="entry name" value="EF_Hand_1_Ca_BS"/>
</dbReference>
<name>A0ABW6C412_9BACT</name>
<reference evidence="3" key="1">
    <citation type="journal article" date="2019" name="Int. J. Syst. Evol. Microbiol.">
        <title>The Global Catalogue of Microorganisms (GCM) 10K type strain sequencing project: providing services to taxonomists for standard genome sequencing and annotation.</title>
        <authorList>
            <consortium name="The Broad Institute Genomics Platform"/>
            <consortium name="The Broad Institute Genome Sequencing Center for Infectious Disease"/>
            <person name="Wu L."/>
            <person name="Ma J."/>
        </authorList>
    </citation>
    <scope>NUCLEOTIDE SEQUENCE [LARGE SCALE GENOMIC DNA]</scope>
    <source>
        <strain evidence="3">KCTC 23984</strain>
    </source>
</reference>
<dbReference type="RefSeq" id="WP_377490470.1">
    <property type="nucleotide sequence ID" value="NZ_JBHUOX010000027.1"/>
</dbReference>
<gene>
    <name evidence="2" type="ORF">ACFS7Z_23365</name>
</gene>
<accession>A0ABW6C412</accession>
<dbReference type="PROSITE" id="PS00018">
    <property type="entry name" value="EF_HAND_1"/>
    <property type="match status" value="3"/>
</dbReference>
<dbReference type="SUPFAM" id="SSF47473">
    <property type="entry name" value="EF-hand"/>
    <property type="match status" value="1"/>
</dbReference>
<dbReference type="Gene3D" id="1.10.238.10">
    <property type="entry name" value="EF-hand"/>
    <property type="match status" value="1"/>
</dbReference>
<dbReference type="PROSITE" id="PS51257">
    <property type="entry name" value="PROKAR_LIPOPROTEIN"/>
    <property type="match status" value="1"/>
</dbReference>
<protein>
    <recommendedName>
        <fullName evidence="1">EF-hand domain-containing protein</fullName>
    </recommendedName>
</protein>
<dbReference type="EMBL" id="JBHUOX010000027">
    <property type="protein sequence ID" value="MFD3003319.1"/>
    <property type="molecule type" value="Genomic_DNA"/>
</dbReference>
<dbReference type="InterPro" id="IPR011992">
    <property type="entry name" value="EF-hand-dom_pair"/>
</dbReference>
<sequence length="180" mass="20681">MKERRSLKAIREGCCFLLFASMTACTYGETEVAEDDVETDDVALTDTLVEEELDTSQATTYYMAWDMDDDGLLSEEEFTAGFYQIWDLNKDEIVSIYEWTTVLSDHSYNIDAKDWQPWDTDGDGFIERVEFDAVFPKTGLYGTWDSDGDGLMEEREYITGSLSLWDTDGDNVMDEAEYKQ</sequence>
<evidence type="ECO:0000313" key="3">
    <source>
        <dbReference type="Proteomes" id="UP001597641"/>
    </source>
</evidence>
<evidence type="ECO:0000313" key="2">
    <source>
        <dbReference type="EMBL" id="MFD3003319.1"/>
    </source>
</evidence>